<feature type="region of interest" description="G5" evidence="8">
    <location>
        <begin position="206"/>
        <end position="208"/>
    </location>
</feature>
<dbReference type="InterPro" id="IPR009019">
    <property type="entry name" value="KH_sf_prok-type"/>
</dbReference>
<dbReference type="InterPro" id="IPR027417">
    <property type="entry name" value="P-loop_NTPase"/>
</dbReference>
<accession>A0A432LN89</accession>
<dbReference type="CDD" id="cd04163">
    <property type="entry name" value="Era"/>
    <property type="match status" value="1"/>
</dbReference>
<feature type="domain" description="Era-type G" evidence="12">
    <location>
        <begin position="3"/>
        <end position="227"/>
    </location>
</feature>
<dbReference type="RefSeq" id="WP_126679242.1">
    <property type="nucleotide sequence ID" value="NZ_RYYU01000001.1"/>
</dbReference>
<feature type="compositionally biased region" description="Basic and acidic residues" evidence="10">
    <location>
        <begin position="155"/>
        <end position="168"/>
    </location>
</feature>
<comment type="function">
    <text evidence="7">An essential GTPase that binds both GDP and GTP, with rapid nucleotide exchange. Plays a role in 16S rRNA processing and 30S ribosomal subunit biogenesis and possibly also in cell cycle regulation and energy metabolism.</text>
</comment>
<evidence type="ECO:0000256" key="5">
    <source>
        <dbReference type="ARBA" id="ARBA00022884"/>
    </source>
</evidence>
<dbReference type="GO" id="GO:0003924">
    <property type="term" value="F:GTPase activity"/>
    <property type="evidence" value="ECO:0007669"/>
    <property type="project" value="UniProtKB-UniRule"/>
</dbReference>
<dbReference type="NCBIfam" id="TIGR00436">
    <property type="entry name" value="era"/>
    <property type="match status" value="1"/>
</dbReference>
<dbReference type="InterPro" id="IPR004044">
    <property type="entry name" value="KH_dom_type_2"/>
</dbReference>
<reference evidence="13 14" key="1">
    <citation type="submission" date="2018-12" db="EMBL/GenBank/DDBJ databases">
        <title>Genome sequencing of Prevotella sp. KCOM 3155 (= JS262).</title>
        <authorList>
            <person name="Kook J.-K."/>
            <person name="Park S.-N."/>
            <person name="Lim Y.K."/>
        </authorList>
    </citation>
    <scope>NUCLEOTIDE SEQUENCE [LARGE SCALE GENOMIC DNA]</scope>
    <source>
        <strain evidence="13 14">KCOM 3155</strain>
    </source>
</reference>
<keyword evidence="7" id="KW-1003">Cell membrane</keyword>
<keyword evidence="14" id="KW-1185">Reference proteome</keyword>
<dbReference type="PROSITE" id="PS51713">
    <property type="entry name" value="G_ERA"/>
    <property type="match status" value="1"/>
</dbReference>
<dbReference type="GO" id="GO:0070181">
    <property type="term" value="F:small ribosomal subunit rRNA binding"/>
    <property type="evidence" value="ECO:0007669"/>
    <property type="project" value="UniProtKB-UniRule"/>
</dbReference>
<keyword evidence="7" id="KW-0472">Membrane</keyword>
<dbReference type="Gene3D" id="3.30.300.20">
    <property type="match status" value="1"/>
</dbReference>
<feature type="region of interest" description="G3" evidence="8">
    <location>
        <begin position="58"/>
        <end position="61"/>
    </location>
</feature>
<evidence type="ECO:0000256" key="8">
    <source>
        <dbReference type="PROSITE-ProRule" id="PRU01050"/>
    </source>
</evidence>
<keyword evidence="5 7" id="KW-0694">RNA-binding</keyword>
<dbReference type="EMBL" id="RYYU01000001">
    <property type="protein sequence ID" value="RUL60149.1"/>
    <property type="molecule type" value="Genomic_DNA"/>
</dbReference>
<dbReference type="InterPro" id="IPR030388">
    <property type="entry name" value="G_ERA_dom"/>
</dbReference>
<dbReference type="InterPro" id="IPR015946">
    <property type="entry name" value="KH_dom-like_a/b"/>
</dbReference>
<evidence type="ECO:0000313" key="14">
    <source>
        <dbReference type="Proteomes" id="UP000278983"/>
    </source>
</evidence>
<dbReference type="InterPro" id="IPR006073">
    <property type="entry name" value="GTP-bd"/>
</dbReference>
<comment type="similarity">
    <text evidence="1 7 8 9">Belongs to the TRAFAC class TrmE-Era-EngA-EngB-Septin-like GTPase superfamily. Era GTPase family.</text>
</comment>
<dbReference type="NCBIfam" id="TIGR00231">
    <property type="entry name" value="small_GTP"/>
    <property type="match status" value="1"/>
</dbReference>
<keyword evidence="6 7" id="KW-0342">GTP-binding</keyword>
<dbReference type="GO" id="GO:0005829">
    <property type="term" value="C:cytosol"/>
    <property type="evidence" value="ECO:0007669"/>
    <property type="project" value="TreeGrafter"/>
</dbReference>
<evidence type="ECO:0000256" key="6">
    <source>
        <dbReference type="ARBA" id="ARBA00023134"/>
    </source>
</evidence>
<dbReference type="GO" id="GO:0000028">
    <property type="term" value="P:ribosomal small subunit assembly"/>
    <property type="evidence" value="ECO:0007669"/>
    <property type="project" value="TreeGrafter"/>
</dbReference>
<dbReference type="GO" id="GO:0043024">
    <property type="term" value="F:ribosomal small subunit binding"/>
    <property type="evidence" value="ECO:0007669"/>
    <property type="project" value="TreeGrafter"/>
</dbReference>
<protein>
    <recommendedName>
        <fullName evidence="2 7">GTPase Era</fullName>
    </recommendedName>
</protein>
<dbReference type="Pfam" id="PF01926">
    <property type="entry name" value="MMR_HSR1"/>
    <property type="match status" value="1"/>
</dbReference>
<evidence type="ECO:0000256" key="4">
    <source>
        <dbReference type="ARBA" id="ARBA00022741"/>
    </source>
</evidence>
<feature type="binding site" evidence="7">
    <location>
        <begin position="58"/>
        <end position="62"/>
    </location>
    <ligand>
        <name>GTP</name>
        <dbReference type="ChEBI" id="CHEBI:37565"/>
    </ligand>
</feature>
<dbReference type="CDD" id="cd22534">
    <property type="entry name" value="KH-II_Era"/>
    <property type="match status" value="1"/>
</dbReference>
<proteinExistence type="inferred from homology"/>
<name>A0A432LN89_9BACT</name>
<evidence type="ECO:0000256" key="7">
    <source>
        <dbReference type="HAMAP-Rule" id="MF_00367"/>
    </source>
</evidence>
<keyword evidence="7" id="KW-0699">rRNA-binding</keyword>
<feature type="region of interest" description="G2" evidence="8">
    <location>
        <begin position="37"/>
        <end position="41"/>
    </location>
</feature>
<dbReference type="SUPFAM" id="SSF54814">
    <property type="entry name" value="Prokaryotic type KH domain (KH-domain type II)"/>
    <property type="match status" value="1"/>
</dbReference>
<dbReference type="GO" id="GO:0005886">
    <property type="term" value="C:plasma membrane"/>
    <property type="evidence" value="ECO:0007669"/>
    <property type="project" value="UniProtKB-SubCell"/>
</dbReference>
<keyword evidence="4 7" id="KW-0547">Nucleotide-binding</keyword>
<dbReference type="InterPro" id="IPR005662">
    <property type="entry name" value="GTPase_Era-like"/>
</dbReference>
<organism evidence="13 14">
    <name type="scientific">Prevotella koreensis</name>
    <dbReference type="NCBI Taxonomy" id="2490854"/>
    <lineage>
        <taxon>Bacteria</taxon>
        <taxon>Pseudomonadati</taxon>
        <taxon>Bacteroidota</taxon>
        <taxon>Bacteroidia</taxon>
        <taxon>Bacteroidales</taxon>
        <taxon>Prevotellaceae</taxon>
        <taxon>Prevotella</taxon>
    </lineage>
</organism>
<feature type="region of interest" description="Disordered" evidence="10">
    <location>
        <begin position="128"/>
        <end position="177"/>
    </location>
</feature>
<dbReference type="InterPro" id="IPR005225">
    <property type="entry name" value="Small_GTP-bd"/>
</dbReference>
<dbReference type="HAMAP" id="MF_00367">
    <property type="entry name" value="GTPase_Era"/>
    <property type="match status" value="1"/>
</dbReference>
<dbReference type="OrthoDB" id="9805918at2"/>
<dbReference type="PANTHER" id="PTHR42698">
    <property type="entry name" value="GTPASE ERA"/>
    <property type="match status" value="1"/>
</dbReference>
<evidence type="ECO:0000256" key="1">
    <source>
        <dbReference type="ARBA" id="ARBA00007921"/>
    </source>
</evidence>
<sequence length="351" mass="39893">MHKAGFVNIVGNPNVGKSTLMNQLVGERISIATFKAQTTRHRIMGIVNTDDMQIVFSDTPGVLKPNYKLQESMLAFSESALADADVLLYVTDVVEKPEKNMDFLEKVQKMKKPVILLINKIDVLGTDNSGQEKNVENSKPIHKSSPQNAQHSARLRQETLSKQSEERTLNAQRSPLNAQHSNLTTTLGDIVELWHKLLPNAEILPISAKNKFGTEILLKRIKELLPESPAFFDKDQLTDKPARFFVSEIIREKILLYYDKEIPYSVEVAVESFKESEKIIRISAVIYVERDSQKGIIIGHQGIALKKMSTEARKSLERFFDKSIYLECFVKVDKDWRSSQRELNNFGYNPG</sequence>
<dbReference type="Proteomes" id="UP000278983">
    <property type="component" value="Unassembled WGS sequence"/>
</dbReference>
<evidence type="ECO:0000256" key="2">
    <source>
        <dbReference type="ARBA" id="ARBA00020484"/>
    </source>
</evidence>
<dbReference type="SUPFAM" id="SSF52540">
    <property type="entry name" value="P-loop containing nucleoside triphosphate hydrolases"/>
    <property type="match status" value="1"/>
</dbReference>
<evidence type="ECO:0000259" key="11">
    <source>
        <dbReference type="PROSITE" id="PS50823"/>
    </source>
</evidence>
<evidence type="ECO:0000256" key="9">
    <source>
        <dbReference type="RuleBase" id="RU003761"/>
    </source>
</evidence>
<dbReference type="Gene3D" id="3.40.50.300">
    <property type="entry name" value="P-loop containing nucleotide triphosphate hydrolases"/>
    <property type="match status" value="1"/>
</dbReference>
<feature type="binding site" evidence="7">
    <location>
        <begin position="119"/>
        <end position="122"/>
    </location>
    <ligand>
        <name>GTP</name>
        <dbReference type="ChEBI" id="CHEBI:37565"/>
    </ligand>
</feature>
<evidence type="ECO:0000256" key="10">
    <source>
        <dbReference type="SAM" id="MobiDB-lite"/>
    </source>
</evidence>
<keyword evidence="7" id="KW-0963">Cytoplasm</keyword>
<gene>
    <name evidence="7 13" type="primary">era</name>
    <name evidence="13" type="ORF">EHV08_10635</name>
</gene>
<dbReference type="PANTHER" id="PTHR42698:SF1">
    <property type="entry name" value="GTPASE ERA, MITOCHONDRIAL"/>
    <property type="match status" value="1"/>
</dbReference>
<comment type="caution">
    <text evidence="13">The sequence shown here is derived from an EMBL/GenBank/DDBJ whole genome shotgun (WGS) entry which is preliminary data.</text>
</comment>
<evidence type="ECO:0000313" key="13">
    <source>
        <dbReference type="EMBL" id="RUL60149.1"/>
    </source>
</evidence>
<feature type="region of interest" description="G1" evidence="8">
    <location>
        <begin position="11"/>
        <end position="18"/>
    </location>
</feature>
<keyword evidence="3 7" id="KW-0690">Ribosome biogenesis</keyword>
<dbReference type="Pfam" id="PF07650">
    <property type="entry name" value="KH_2"/>
    <property type="match status" value="1"/>
</dbReference>
<dbReference type="PROSITE" id="PS50823">
    <property type="entry name" value="KH_TYPE_2"/>
    <property type="match status" value="1"/>
</dbReference>
<dbReference type="FunFam" id="3.30.300.20:FF:000003">
    <property type="entry name" value="GTPase Era"/>
    <property type="match status" value="1"/>
</dbReference>
<feature type="domain" description="KH type-2" evidence="11">
    <location>
        <begin position="258"/>
        <end position="334"/>
    </location>
</feature>
<evidence type="ECO:0000259" key="12">
    <source>
        <dbReference type="PROSITE" id="PS51713"/>
    </source>
</evidence>
<feature type="region of interest" description="G4" evidence="8">
    <location>
        <begin position="119"/>
        <end position="122"/>
    </location>
</feature>
<evidence type="ECO:0000256" key="3">
    <source>
        <dbReference type="ARBA" id="ARBA00022517"/>
    </source>
</evidence>
<dbReference type="AlphaFoldDB" id="A0A432LN89"/>
<dbReference type="GO" id="GO:0005525">
    <property type="term" value="F:GTP binding"/>
    <property type="evidence" value="ECO:0007669"/>
    <property type="project" value="UniProtKB-UniRule"/>
</dbReference>
<feature type="binding site" evidence="7">
    <location>
        <begin position="11"/>
        <end position="18"/>
    </location>
    <ligand>
        <name>GTP</name>
        <dbReference type="ChEBI" id="CHEBI:37565"/>
    </ligand>
</feature>
<comment type="subunit">
    <text evidence="7">Monomer.</text>
</comment>
<comment type="subcellular location">
    <subcellularLocation>
        <location evidence="7">Cytoplasm</location>
    </subcellularLocation>
    <subcellularLocation>
        <location evidence="7">Cell membrane</location>
        <topology evidence="7">Peripheral membrane protein</topology>
    </subcellularLocation>
</comment>